<dbReference type="EMBL" id="BAAANH010000006">
    <property type="protein sequence ID" value="GAA1766695.1"/>
    <property type="molecule type" value="Genomic_DNA"/>
</dbReference>
<evidence type="ECO:0000313" key="3">
    <source>
        <dbReference type="Proteomes" id="UP001500506"/>
    </source>
</evidence>
<gene>
    <name evidence="2" type="ORF">GCM10009747_28770</name>
</gene>
<dbReference type="RefSeq" id="WP_232498057.1">
    <property type="nucleotide sequence ID" value="NZ_BAAANH010000006.1"/>
</dbReference>
<comment type="caution">
    <text evidence="2">The sequence shown here is derived from an EMBL/GenBank/DDBJ whole genome shotgun (WGS) entry which is preliminary data.</text>
</comment>
<protein>
    <recommendedName>
        <fullName evidence="4">Ankyrin repeat domain-containing protein</fullName>
    </recommendedName>
</protein>
<evidence type="ECO:0008006" key="4">
    <source>
        <dbReference type="Google" id="ProtNLM"/>
    </source>
</evidence>
<reference evidence="3" key="1">
    <citation type="journal article" date="2019" name="Int. J. Syst. Evol. Microbiol.">
        <title>The Global Catalogue of Microorganisms (GCM) 10K type strain sequencing project: providing services to taxonomists for standard genome sequencing and annotation.</title>
        <authorList>
            <consortium name="The Broad Institute Genomics Platform"/>
            <consortium name="The Broad Institute Genome Sequencing Center for Infectious Disease"/>
            <person name="Wu L."/>
            <person name="Ma J."/>
        </authorList>
    </citation>
    <scope>NUCLEOTIDE SEQUENCE [LARGE SCALE GENOMIC DNA]</scope>
    <source>
        <strain evidence="3">JCM 14319</strain>
    </source>
</reference>
<feature type="repeat" description="ANK" evidence="1">
    <location>
        <begin position="66"/>
        <end position="104"/>
    </location>
</feature>
<dbReference type="InterPro" id="IPR002110">
    <property type="entry name" value="Ankyrin_rpt"/>
</dbReference>
<dbReference type="PROSITE" id="PS50088">
    <property type="entry name" value="ANK_REPEAT"/>
    <property type="match status" value="1"/>
</dbReference>
<dbReference type="InterPro" id="IPR036770">
    <property type="entry name" value="Ankyrin_rpt-contain_sf"/>
</dbReference>
<organism evidence="2 3">
    <name type="scientific">Agromyces humatus</name>
    <dbReference type="NCBI Taxonomy" id="279573"/>
    <lineage>
        <taxon>Bacteria</taxon>
        <taxon>Bacillati</taxon>
        <taxon>Actinomycetota</taxon>
        <taxon>Actinomycetes</taxon>
        <taxon>Micrococcales</taxon>
        <taxon>Microbacteriaceae</taxon>
        <taxon>Agromyces</taxon>
    </lineage>
</organism>
<dbReference type="Gene3D" id="1.25.40.20">
    <property type="entry name" value="Ankyrin repeat-containing domain"/>
    <property type="match status" value="1"/>
</dbReference>
<keyword evidence="1" id="KW-0040">ANK repeat</keyword>
<sequence length="181" mass="19641">MDIVFEAQRRTLDGFLEIYESNLANAEVNGRSVLLAALTNVNPDARAGIATLLLDDGADARVTAADGVNALHALLGNAELDPVREAPVVERLIGAGADVNAVAKKFGTPLQVLMSQFRYTDEALAPFYDVLFSSEALDLLRVGAYDRSAYTMAVKSTRRGALRARMEQYLRDRGVEIPQEA</sequence>
<proteinExistence type="predicted"/>
<evidence type="ECO:0000256" key="1">
    <source>
        <dbReference type="PROSITE-ProRule" id="PRU00023"/>
    </source>
</evidence>
<keyword evidence="3" id="KW-1185">Reference proteome</keyword>
<dbReference type="Proteomes" id="UP001500506">
    <property type="component" value="Unassembled WGS sequence"/>
</dbReference>
<name>A0ABP4X305_9MICO</name>
<evidence type="ECO:0000313" key="2">
    <source>
        <dbReference type="EMBL" id="GAA1766695.1"/>
    </source>
</evidence>
<dbReference type="SUPFAM" id="SSF48403">
    <property type="entry name" value="Ankyrin repeat"/>
    <property type="match status" value="1"/>
</dbReference>
<accession>A0ABP4X305</accession>